<organism evidence="1">
    <name type="scientific">marine metagenome</name>
    <dbReference type="NCBI Taxonomy" id="408172"/>
    <lineage>
        <taxon>unclassified sequences</taxon>
        <taxon>metagenomes</taxon>
        <taxon>ecological metagenomes</taxon>
    </lineage>
</organism>
<gene>
    <name evidence="1" type="ORF">METZ01_LOCUS278034</name>
</gene>
<reference evidence="1" key="1">
    <citation type="submission" date="2018-05" db="EMBL/GenBank/DDBJ databases">
        <authorList>
            <person name="Lanie J.A."/>
            <person name="Ng W.-L."/>
            <person name="Kazmierczak K.M."/>
            <person name="Andrzejewski T.M."/>
            <person name="Davidsen T.M."/>
            <person name="Wayne K.J."/>
            <person name="Tettelin H."/>
            <person name="Glass J.I."/>
            <person name="Rusch D."/>
            <person name="Podicherti R."/>
            <person name="Tsui H.-C.T."/>
            <person name="Winkler M.E."/>
        </authorList>
    </citation>
    <scope>NUCLEOTIDE SEQUENCE</scope>
</reference>
<protein>
    <submittedName>
        <fullName evidence="1">Uncharacterized protein</fullName>
    </submittedName>
</protein>
<feature type="non-terminal residue" evidence="1">
    <location>
        <position position="37"/>
    </location>
</feature>
<dbReference type="EMBL" id="UINC01081385">
    <property type="protein sequence ID" value="SVC25180.1"/>
    <property type="molecule type" value="Genomic_DNA"/>
</dbReference>
<sequence length="37" mass="4196">MAVNEPVLRLEGASVRRGDTVLLDQVDWRVESGQNWV</sequence>
<name>A0A382KL25_9ZZZZ</name>
<accession>A0A382KL25</accession>
<proteinExistence type="predicted"/>
<evidence type="ECO:0000313" key="1">
    <source>
        <dbReference type="EMBL" id="SVC25180.1"/>
    </source>
</evidence>
<dbReference type="AlphaFoldDB" id="A0A382KL25"/>